<dbReference type="PANTHER" id="PTHR30188">
    <property type="entry name" value="ABC TRANSPORTER PERMEASE PROTEIN-RELATED"/>
    <property type="match status" value="1"/>
</dbReference>
<feature type="transmembrane region" description="Helical" evidence="1">
    <location>
        <begin position="176"/>
        <end position="197"/>
    </location>
</feature>
<feature type="transmembrane region" description="Helical" evidence="1">
    <location>
        <begin position="282"/>
        <end position="300"/>
    </location>
</feature>
<dbReference type="AlphaFoldDB" id="L0RG70"/>
<sequence length="378" mass="40325">MFKSEGIMDSGIIRLEKSGSTVKLSGRLDAEGAGAVWDKARSAVSSGSCSVECSEVDYMDGGGASLFMMMDALCRERGKSLSVNGLRPEFAKFLELFDVEKAVPPKAVSEDEGGIKGWINSVGKSGQLVAADMREQIEFTGNCVLAAMSTATRKNRLRWPDFWLTCEKVGADGLPIILLIGFLMGLIMSFQSAVSLMRFGAEIFVPNMLGLVMFRELGPMVTAILLAGRTGSAFAAEIGTMKVNEELDALSTMGLNPVNFLVLPRVLATVFVTPLLTLFFNFMSLVGGALVMLSMGYPLATYCSRVFQNVNWMDFSGGMLKAVIFSFLVAGIGCQRGLVTKSGASAVGDSTTSAVVSGIILIAVFDGIFAIIFFLTGI</sequence>
<dbReference type="GO" id="GO:0005548">
    <property type="term" value="F:phospholipid transporter activity"/>
    <property type="evidence" value="ECO:0007669"/>
    <property type="project" value="TreeGrafter"/>
</dbReference>
<dbReference type="Proteomes" id="UP000010808">
    <property type="component" value="Chromosome"/>
</dbReference>
<dbReference type="InterPro" id="IPR030802">
    <property type="entry name" value="Permease_MalE"/>
</dbReference>
<dbReference type="eggNOG" id="COG0767">
    <property type="taxonomic scope" value="Bacteria"/>
</dbReference>
<name>L0RG70_9BACT</name>
<comment type="similarity">
    <text evidence="1">Belongs to the MlaE permease family.</text>
</comment>
<dbReference type="Gene3D" id="3.30.750.24">
    <property type="entry name" value="STAS domain"/>
    <property type="match status" value="1"/>
</dbReference>
<evidence type="ECO:0000259" key="2">
    <source>
        <dbReference type="PROSITE" id="PS50801"/>
    </source>
</evidence>
<dbReference type="InterPro" id="IPR002645">
    <property type="entry name" value="STAS_dom"/>
</dbReference>
<feature type="transmembrane region" description="Helical" evidence="1">
    <location>
        <begin position="353"/>
        <end position="375"/>
    </location>
</feature>
<proteinExistence type="inferred from homology"/>
<evidence type="ECO:0000313" key="4">
    <source>
        <dbReference type="Proteomes" id="UP000010808"/>
    </source>
</evidence>
<feature type="domain" description="STAS" evidence="2">
    <location>
        <begin position="22"/>
        <end position="103"/>
    </location>
</feature>
<keyword evidence="1" id="KW-0472">Membrane</keyword>
<gene>
    <name evidence="3" type="ORF">DESAM_22943</name>
</gene>
<dbReference type="NCBIfam" id="TIGR00056">
    <property type="entry name" value="MlaE family lipid ABC transporter permease subunit"/>
    <property type="match status" value="1"/>
</dbReference>
<organism evidence="3 4">
    <name type="scientific">Maridesulfovibrio hydrothermalis AM13 = DSM 14728</name>
    <dbReference type="NCBI Taxonomy" id="1121451"/>
    <lineage>
        <taxon>Bacteria</taxon>
        <taxon>Pseudomonadati</taxon>
        <taxon>Thermodesulfobacteriota</taxon>
        <taxon>Desulfovibrionia</taxon>
        <taxon>Desulfovibrionales</taxon>
        <taxon>Desulfovibrionaceae</taxon>
        <taxon>Maridesulfovibrio</taxon>
    </lineage>
</organism>
<dbReference type="Pfam" id="PF02405">
    <property type="entry name" value="MlaE"/>
    <property type="match status" value="1"/>
</dbReference>
<dbReference type="CDD" id="cd07043">
    <property type="entry name" value="STAS_anti-anti-sigma_factors"/>
    <property type="match status" value="1"/>
</dbReference>
<dbReference type="KEGG" id="dhy:DESAM_22943"/>
<dbReference type="InterPro" id="IPR003453">
    <property type="entry name" value="ABC_MlaE_roteobac"/>
</dbReference>
<dbReference type="PATRIC" id="fig|1121451.3.peg.3150"/>
<dbReference type="GO" id="GO:0043190">
    <property type="term" value="C:ATP-binding cassette (ABC) transporter complex"/>
    <property type="evidence" value="ECO:0007669"/>
    <property type="project" value="InterPro"/>
</dbReference>
<dbReference type="HOGENOM" id="CLU_045686_0_2_7"/>
<dbReference type="STRING" id="1121451.DESAM_22943"/>
<feature type="transmembrane region" description="Helical" evidence="1">
    <location>
        <begin position="312"/>
        <end position="333"/>
    </location>
</feature>
<dbReference type="InterPro" id="IPR058548">
    <property type="entry name" value="MlaB-like_STAS"/>
</dbReference>
<dbReference type="SUPFAM" id="SSF52091">
    <property type="entry name" value="SpoIIaa-like"/>
    <property type="match status" value="1"/>
</dbReference>
<dbReference type="EMBL" id="FO203522">
    <property type="protein sequence ID" value="CCO25210.1"/>
    <property type="molecule type" value="Genomic_DNA"/>
</dbReference>
<evidence type="ECO:0000256" key="1">
    <source>
        <dbReference type="RuleBase" id="RU362044"/>
    </source>
</evidence>
<dbReference type="PROSITE" id="PS50801">
    <property type="entry name" value="STAS"/>
    <property type="match status" value="1"/>
</dbReference>
<evidence type="ECO:0000313" key="3">
    <source>
        <dbReference type="EMBL" id="CCO25210.1"/>
    </source>
</evidence>
<accession>L0RG70</accession>
<comment type="caution">
    <text evidence="1">Lacks conserved residue(s) required for the propagation of feature annotation.</text>
</comment>
<keyword evidence="4" id="KW-1185">Reference proteome</keyword>
<reference evidence="3 4" key="1">
    <citation type="submission" date="2012-10" db="EMBL/GenBank/DDBJ databases">
        <authorList>
            <person name="Genoscope - CEA"/>
        </authorList>
    </citation>
    <scope>NUCLEOTIDE SEQUENCE [LARGE SCALE GENOMIC DNA]</scope>
    <source>
        <strain evidence="4">AM13 / DSM 14728</strain>
    </source>
</reference>
<protein>
    <recommendedName>
        <fullName evidence="2">STAS domain-containing protein</fullName>
    </recommendedName>
</protein>
<dbReference type="RefSeq" id="WP_015337808.1">
    <property type="nucleotide sequence ID" value="NC_020055.1"/>
</dbReference>
<dbReference type="Pfam" id="PF13466">
    <property type="entry name" value="STAS_2"/>
    <property type="match status" value="1"/>
</dbReference>
<dbReference type="InterPro" id="IPR036513">
    <property type="entry name" value="STAS_dom_sf"/>
</dbReference>
<keyword evidence="1" id="KW-1133">Transmembrane helix</keyword>
<dbReference type="OrthoDB" id="9805022at2"/>
<keyword evidence="1" id="KW-0812">Transmembrane</keyword>
<dbReference type="PANTHER" id="PTHR30188:SF3">
    <property type="entry name" value="ABC TRANSPORTER PERMEASE"/>
    <property type="match status" value="1"/>
</dbReference>